<evidence type="ECO:0000313" key="11">
    <source>
        <dbReference type="Proteomes" id="UP000182015"/>
    </source>
</evidence>
<dbReference type="SUPFAM" id="SSF47384">
    <property type="entry name" value="Homodimeric domain of signal transducing histidine kinase"/>
    <property type="match status" value="1"/>
</dbReference>
<dbReference type="Gene3D" id="1.10.287.130">
    <property type="match status" value="1"/>
</dbReference>
<evidence type="ECO:0000256" key="7">
    <source>
        <dbReference type="ARBA" id="ARBA00023012"/>
    </source>
</evidence>
<reference evidence="11" key="1">
    <citation type="submission" date="2016-06" db="EMBL/GenBank/DDBJ databases">
        <authorList>
            <person name="de Vries S.P.W."/>
            <person name="Hadjirin N.F."/>
            <person name="Lay E.M."/>
            <person name="Zadoks R.N."/>
            <person name="Peacock S.J."/>
            <person name="Parkhill J."/>
            <person name="Grant A.J."/>
            <person name="Mcdougall S."/>
            <person name="Holmes M.A."/>
        </authorList>
    </citation>
    <scope>NUCLEOTIDE SEQUENCE [LARGE SCALE GENOMIC DNA]</scope>
    <source>
        <strain evidence="11">NZ1587</strain>
    </source>
</reference>
<dbReference type="Pfam" id="PF02518">
    <property type="entry name" value="HATPase_c"/>
    <property type="match status" value="1"/>
</dbReference>
<evidence type="ECO:0000256" key="6">
    <source>
        <dbReference type="ARBA" id="ARBA00022777"/>
    </source>
</evidence>
<dbReference type="InterPro" id="IPR004358">
    <property type="entry name" value="Sig_transdc_His_kin-like_C"/>
</dbReference>
<dbReference type="Gene3D" id="3.30.565.10">
    <property type="entry name" value="Histidine kinase-like ATPase, C-terminal domain"/>
    <property type="match status" value="1"/>
</dbReference>
<dbReference type="InterPro" id="IPR050351">
    <property type="entry name" value="BphY/WalK/GraS-like"/>
</dbReference>
<evidence type="ECO:0000256" key="4">
    <source>
        <dbReference type="ARBA" id="ARBA00022553"/>
    </source>
</evidence>
<dbReference type="InterPro" id="IPR036097">
    <property type="entry name" value="HisK_dim/P_sf"/>
</dbReference>
<keyword evidence="5" id="KW-0808">Transferase</keyword>
<evidence type="ECO:0000259" key="9">
    <source>
        <dbReference type="PROSITE" id="PS50109"/>
    </source>
</evidence>
<dbReference type="Pfam" id="PF00512">
    <property type="entry name" value="HisKA"/>
    <property type="match status" value="1"/>
</dbReference>
<dbReference type="PROSITE" id="PS50109">
    <property type="entry name" value="HIS_KIN"/>
    <property type="match status" value="1"/>
</dbReference>
<proteinExistence type="predicted"/>
<gene>
    <name evidence="10" type="ORF">A9Q68_02385</name>
</gene>
<dbReference type="FunFam" id="3.30.565.10:FF:000006">
    <property type="entry name" value="Sensor histidine kinase WalK"/>
    <property type="match status" value="1"/>
</dbReference>
<evidence type="ECO:0000256" key="2">
    <source>
        <dbReference type="ARBA" id="ARBA00004370"/>
    </source>
</evidence>
<dbReference type="GO" id="GO:0004721">
    <property type="term" value="F:phosphoprotein phosphatase activity"/>
    <property type="evidence" value="ECO:0007669"/>
    <property type="project" value="TreeGrafter"/>
</dbReference>
<dbReference type="SMART" id="SM00387">
    <property type="entry name" value="HATPase_c"/>
    <property type="match status" value="1"/>
</dbReference>
<evidence type="ECO:0000256" key="5">
    <source>
        <dbReference type="ARBA" id="ARBA00022679"/>
    </source>
</evidence>
<organism evidence="10 11">
    <name type="scientific">Streptococcus bovimastitidis</name>
    <dbReference type="NCBI Taxonomy" id="1856638"/>
    <lineage>
        <taxon>Bacteria</taxon>
        <taxon>Bacillati</taxon>
        <taxon>Bacillota</taxon>
        <taxon>Bacilli</taxon>
        <taxon>Lactobacillales</taxon>
        <taxon>Streptococcaceae</taxon>
        <taxon>Streptococcus</taxon>
    </lineage>
</organism>
<dbReference type="CDD" id="cd00075">
    <property type="entry name" value="HATPase"/>
    <property type="match status" value="1"/>
</dbReference>
<dbReference type="InterPro" id="IPR003661">
    <property type="entry name" value="HisK_dim/P_dom"/>
</dbReference>
<dbReference type="PANTHER" id="PTHR45453:SF1">
    <property type="entry name" value="PHOSPHATE REGULON SENSOR PROTEIN PHOR"/>
    <property type="match status" value="1"/>
</dbReference>
<accession>A0A1L8MNT7</accession>
<evidence type="ECO:0000256" key="3">
    <source>
        <dbReference type="ARBA" id="ARBA00012438"/>
    </source>
</evidence>
<dbReference type="RefSeq" id="WP_071793066.1">
    <property type="nucleotide sequence ID" value="NZ_LZDD01000001.1"/>
</dbReference>
<dbReference type="SUPFAM" id="SSF55874">
    <property type="entry name" value="ATPase domain of HSP90 chaperone/DNA topoisomerase II/histidine kinase"/>
    <property type="match status" value="1"/>
</dbReference>
<dbReference type="InterPro" id="IPR005467">
    <property type="entry name" value="His_kinase_dom"/>
</dbReference>
<dbReference type="InterPro" id="IPR036890">
    <property type="entry name" value="HATPase_C_sf"/>
</dbReference>
<keyword evidence="8" id="KW-1133">Transmembrane helix</keyword>
<dbReference type="PANTHER" id="PTHR45453">
    <property type="entry name" value="PHOSPHATE REGULON SENSOR PROTEIN PHOR"/>
    <property type="match status" value="1"/>
</dbReference>
<sequence>MTKYKAILKSDNFDRFFHFFAVFTGIFVVMTIIILQIMKVGVYSSVDSSLTAVANNATTYADRTMERISSFYFYSQDLNIKTNFDDIKGKGGDQPVANTDIILFSSNGTVINTFDALSNFHNFSFKRSDLNEIKTRRLVNYYGHEEKFHTITVRVNSNNYPSVAYLMAVVNVEQSEKTSERYETIIIVVMAIFWLISILASIYLANWSSKPILESYEKQKMFVENASHELRTPLAVLQNRLESLFRKPNESILDNSEAIASSLDEVRNMRLLTTNLLNLARRDDGIKPELELVGRPFFDAIFENYQLIAEEYGKSFEASNTITKTFKMDKSLMKQVMTILFDNAIKYTDDDGQIKMSITSKDRYLTLRVEDNGPGIKDSDKKKIFDRFYRVDKARTRSRGGFGLGLALAQQIVNALKGSIQVKDNHPKGTLFEVKLPIN</sequence>
<comment type="caution">
    <text evidence="10">The sequence shown here is derived from an EMBL/GenBank/DDBJ whole genome shotgun (WGS) entry which is preliminary data.</text>
</comment>
<dbReference type="CDD" id="cd00082">
    <property type="entry name" value="HisKA"/>
    <property type="match status" value="1"/>
</dbReference>
<feature type="transmembrane region" description="Helical" evidence="8">
    <location>
        <begin position="16"/>
        <end position="35"/>
    </location>
</feature>
<feature type="transmembrane region" description="Helical" evidence="8">
    <location>
        <begin position="185"/>
        <end position="205"/>
    </location>
</feature>
<feature type="domain" description="Histidine kinase" evidence="9">
    <location>
        <begin position="225"/>
        <end position="439"/>
    </location>
</feature>
<dbReference type="EMBL" id="LZDD01000001">
    <property type="protein sequence ID" value="OJF72409.1"/>
    <property type="molecule type" value="Genomic_DNA"/>
</dbReference>
<protein>
    <recommendedName>
        <fullName evidence="3">histidine kinase</fullName>
        <ecNumber evidence="3">2.7.13.3</ecNumber>
    </recommendedName>
</protein>
<dbReference type="SMART" id="SM00388">
    <property type="entry name" value="HisKA"/>
    <property type="match status" value="1"/>
</dbReference>
<evidence type="ECO:0000313" key="10">
    <source>
        <dbReference type="EMBL" id="OJF72409.1"/>
    </source>
</evidence>
<keyword evidence="11" id="KW-1185">Reference proteome</keyword>
<keyword evidence="7" id="KW-0902">Two-component regulatory system</keyword>
<keyword evidence="6 10" id="KW-0418">Kinase</keyword>
<dbReference type="Proteomes" id="UP000182015">
    <property type="component" value="Unassembled WGS sequence"/>
</dbReference>
<keyword evidence="8" id="KW-0472">Membrane</keyword>
<keyword evidence="4" id="KW-0597">Phosphoprotein</keyword>
<dbReference type="GO" id="GO:0016036">
    <property type="term" value="P:cellular response to phosphate starvation"/>
    <property type="evidence" value="ECO:0007669"/>
    <property type="project" value="TreeGrafter"/>
</dbReference>
<evidence type="ECO:0000256" key="1">
    <source>
        <dbReference type="ARBA" id="ARBA00000085"/>
    </source>
</evidence>
<dbReference type="InterPro" id="IPR003594">
    <property type="entry name" value="HATPase_dom"/>
</dbReference>
<comment type="catalytic activity">
    <reaction evidence="1">
        <text>ATP + protein L-histidine = ADP + protein N-phospho-L-histidine.</text>
        <dbReference type="EC" id="2.7.13.3"/>
    </reaction>
</comment>
<keyword evidence="8" id="KW-0812">Transmembrane</keyword>
<evidence type="ECO:0000256" key="8">
    <source>
        <dbReference type="SAM" id="Phobius"/>
    </source>
</evidence>
<dbReference type="GO" id="GO:0005886">
    <property type="term" value="C:plasma membrane"/>
    <property type="evidence" value="ECO:0007669"/>
    <property type="project" value="TreeGrafter"/>
</dbReference>
<dbReference type="EC" id="2.7.13.3" evidence="3"/>
<comment type="subcellular location">
    <subcellularLocation>
        <location evidence="2">Membrane</location>
    </subcellularLocation>
</comment>
<dbReference type="OrthoDB" id="9813151at2"/>
<name>A0A1L8MNT7_9STRE</name>
<dbReference type="AlphaFoldDB" id="A0A1L8MNT7"/>
<dbReference type="GO" id="GO:0000155">
    <property type="term" value="F:phosphorelay sensor kinase activity"/>
    <property type="evidence" value="ECO:0007669"/>
    <property type="project" value="InterPro"/>
</dbReference>
<dbReference type="PRINTS" id="PR00344">
    <property type="entry name" value="BCTRLSENSOR"/>
</dbReference>
<dbReference type="STRING" id="1856638.A9Q68_02385"/>